<reference evidence="2" key="1">
    <citation type="submission" date="2022-11" db="UniProtKB">
        <authorList>
            <consortium name="WormBaseParasite"/>
        </authorList>
    </citation>
    <scope>IDENTIFICATION</scope>
</reference>
<keyword evidence="1" id="KW-1185">Reference proteome</keyword>
<protein>
    <submittedName>
        <fullName evidence="2">Secreted protein</fullName>
    </submittedName>
</protein>
<evidence type="ECO:0000313" key="1">
    <source>
        <dbReference type="Proteomes" id="UP000887569"/>
    </source>
</evidence>
<accession>A0A914ZKK5</accession>
<dbReference type="AlphaFoldDB" id="A0A914ZKK5"/>
<evidence type="ECO:0000313" key="2">
    <source>
        <dbReference type="WBParaSite" id="PgB02X_g078_t01"/>
    </source>
</evidence>
<name>A0A914ZKK5_PARUN</name>
<dbReference type="WBParaSite" id="PgB02X_g078_t01">
    <property type="protein sequence ID" value="PgB02X_g078_t01"/>
    <property type="gene ID" value="PgB02X_g078"/>
</dbReference>
<proteinExistence type="predicted"/>
<dbReference type="Proteomes" id="UP000887569">
    <property type="component" value="Unplaced"/>
</dbReference>
<organism evidence="1 2">
    <name type="scientific">Parascaris univalens</name>
    <name type="common">Nematode worm</name>
    <dbReference type="NCBI Taxonomy" id="6257"/>
    <lineage>
        <taxon>Eukaryota</taxon>
        <taxon>Metazoa</taxon>
        <taxon>Ecdysozoa</taxon>
        <taxon>Nematoda</taxon>
        <taxon>Chromadorea</taxon>
        <taxon>Rhabditida</taxon>
        <taxon>Spirurina</taxon>
        <taxon>Ascaridomorpha</taxon>
        <taxon>Ascaridoidea</taxon>
        <taxon>Ascarididae</taxon>
        <taxon>Parascaris</taxon>
    </lineage>
</organism>
<sequence>MLVIIVIKVINIHALILFSIDCRRISQLQGIYPVDHWMWHLEVPLNRSVSCPNYDFLNENFQMNAFLYFSIKYRQGAEISNKVISTHLLTKFVFFCTCRL</sequence>